<evidence type="ECO:0000256" key="1">
    <source>
        <dbReference type="SAM" id="MobiDB-lite"/>
    </source>
</evidence>
<dbReference type="InterPro" id="IPR051082">
    <property type="entry name" value="Pentapeptide-BTB/POZ_domain"/>
</dbReference>
<feature type="region of interest" description="Disordered" evidence="1">
    <location>
        <begin position="461"/>
        <end position="491"/>
    </location>
</feature>
<feature type="compositionally biased region" description="Low complexity" evidence="1">
    <location>
        <begin position="394"/>
        <end position="410"/>
    </location>
</feature>
<dbReference type="SUPFAM" id="SSF141571">
    <property type="entry name" value="Pentapeptide repeat-like"/>
    <property type="match status" value="2"/>
</dbReference>
<dbReference type="Gene3D" id="2.160.20.80">
    <property type="entry name" value="E3 ubiquitin-protein ligase SopA"/>
    <property type="match status" value="3"/>
</dbReference>
<feature type="region of interest" description="Disordered" evidence="1">
    <location>
        <begin position="394"/>
        <end position="441"/>
    </location>
</feature>
<dbReference type="Pfam" id="PF00805">
    <property type="entry name" value="Pentapeptide"/>
    <property type="match status" value="4"/>
</dbReference>
<evidence type="ECO:0000259" key="2">
    <source>
        <dbReference type="Pfam" id="PF09937"/>
    </source>
</evidence>
<dbReference type="InterPro" id="IPR001646">
    <property type="entry name" value="5peptide_repeat"/>
</dbReference>
<feature type="region of interest" description="Disordered" evidence="1">
    <location>
        <begin position="1"/>
        <end position="27"/>
    </location>
</feature>
<proteinExistence type="predicted"/>
<dbReference type="Proteomes" id="UP000238348">
    <property type="component" value="Chromosome"/>
</dbReference>
<accession>A0A2L0EYH6</accession>
<reference evidence="3 4" key="1">
    <citation type="submission" date="2015-09" db="EMBL/GenBank/DDBJ databases">
        <title>Sorangium comparison.</title>
        <authorList>
            <person name="Zaburannyi N."/>
            <person name="Bunk B."/>
            <person name="Overmann J."/>
            <person name="Mueller R."/>
        </authorList>
    </citation>
    <scope>NUCLEOTIDE SEQUENCE [LARGE SCALE GENOMIC DNA]</scope>
    <source>
        <strain evidence="3 4">So ce26</strain>
    </source>
</reference>
<dbReference type="OrthoDB" id="233093at2"/>
<dbReference type="Pfam" id="PF09937">
    <property type="entry name" value="DUF2169"/>
    <property type="match status" value="1"/>
</dbReference>
<evidence type="ECO:0000313" key="3">
    <source>
        <dbReference type="EMBL" id="AUX44346.1"/>
    </source>
</evidence>
<feature type="domain" description="DUF2169" evidence="2">
    <location>
        <begin position="57"/>
        <end position="343"/>
    </location>
</feature>
<feature type="compositionally biased region" description="Pro residues" evidence="1">
    <location>
        <begin position="469"/>
        <end position="479"/>
    </location>
</feature>
<dbReference type="PANTHER" id="PTHR14136">
    <property type="entry name" value="BTB_POZ DOMAIN-CONTAINING PROTEIN KCTD9"/>
    <property type="match status" value="1"/>
</dbReference>
<evidence type="ECO:0000313" key="4">
    <source>
        <dbReference type="Proteomes" id="UP000238348"/>
    </source>
</evidence>
<gene>
    <name evidence="3" type="ORF">SOCE26_058100</name>
</gene>
<organism evidence="3 4">
    <name type="scientific">Sorangium cellulosum</name>
    <name type="common">Polyangium cellulosum</name>
    <dbReference type="NCBI Taxonomy" id="56"/>
    <lineage>
        <taxon>Bacteria</taxon>
        <taxon>Pseudomonadati</taxon>
        <taxon>Myxococcota</taxon>
        <taxon>Polyangia</taxon>
        <taxon>Polyangiales</taxon>
        <taxon>Polyangiaceae</taxon>
        <taxon>Sorangium</taxon>
    </lineage>
</organism>
<name>A0A2L0EYH6_SORCE</name>
<dbReference type="PANTHER" id="PTHR14136:SF17">
    <property type="entry name" value="BTB_POZ DOMAIN-CONTAINING PROTEIN KCTD9"/>
    <property type="match status" value="1"/>
</dbReference>
<dbReference type="RefSeq" id="WP_104982884.1">
    <property type="nucleotide sequence ID" value="NZ_CP012673.1"/>
</dbReference>
<dbReference type="InterPro" id="IPR018683">
    <property type="entry name" value="DUF2169"/>
</dbReference>
<dbReference type="EMBL" id="CP012673">
    <property type="protein sequence ID" value="AUX44346.1"/>
    <property type="molecule type" value="Genomic_DNA"/>
</dbReference>
<protein>
    <recommendedName>
        <fullName evidence="2">DUF2169 domain-containing protein</fullName>
    </recommendedName>
</protein>
<sequence length="829" mass="87470">MPSPPNWPSEPAAKRPASPPPAETTAILPRNDDLIPVVTTSPFSVATMAWQLRPPQDSLTVIVKGTFDLVPGGRARPREESDLATGDLHVDGDPNKSLIYASDFAVIKPKADVTLTGHARPRGGSATAMQVIFRFNAEQGGFERAIVAIGDRRWQRKLLDVAPTDPEPFSAMPLVHERAFGGPLVDANPLGVGHKAEPGLDGITRLPNLELAGRLIMSPGDSPPPAAVGPIPPLWKQRWSRLGTYGDRWFRTRWPYFPEDFDPAFFQAAPEEQQVPHLRGDEPFELVGVHAELPTLAGRLPGLRARCFAKRTAAAGGGFGEIPLRLDTAAFDADAMAVNLVWRGLLEVSDDDAPEIEHLFVMHEELDAAPAAVEEAHARYLAALRAAEVVAETPGEQAAAANDAAPPAQGADDHAPAGDTAPGNAAARGADPSEEQEPPDVEKAIEARQAELLQKLRAEGIPEEELTGTPPPVPPPPSPEAIAEQLRESGAEEDDIAALLKALGPQPEEAEEDNGEAKPAAAEGRARAVALLEAGMPLDDHDFAGADLSGLDFSGRSLVRAHLRDTNLRGAVLAKATLTEAQLGGADLTGAVLAGADLTSADFTGAVLEKAQLDGATLEATRFDEARGPEASFAGARGRAASFTSGTWDGASFAGMHVEDADFTRAAIAGADFRGATLPEVRLYEARGSQAVFDGATMTGARGDGAALPRSSFKAAVLPGSVWEIAVLDEATFDGADLKDASFRRAICRKARFVAADLREAQLVRARLAGAVFLEANLMMASLEKADLTLADLRGANLHAAGLVKATLEHAQLEGALLTQSSIAQQRQP</sequence>
<dbReference type="AlphaFoldDB" id="A0A2L0EYH6"/>